<dbReference type="EMBL" id="CYGX02000094">
    <property type="protein sequence ID" value="SIT48120.1"/>
    <property type="molecule type" value="Genomic_DNA"/>
</dbReference>
<keyword evidence="1" id="KW-0812">Transmembrane</keyword>
<name>A0A1N7SL65_9BURK</name>
<evidence type="ECO:0000313" key="3">
    <source>
        <dbReference type="Proteomes" id="UP000187012"/>
    </source>
</evidence>
<gene>
    <name evidence="2" type="ORF">BN2475_940013</name>
</gene>
<dbReference type="STRING" id="1247936.BN2475_940013"/>
<proteinExistence type="predicted"/>
<evidence type="ECO:0000313" key="2">
    <source>
        <dbReference type="EMBL" id="SIT48120.1"/>
    </source>
</evidence>
<feature type="transmembrane region" description="Helical" evidence="1">
    <location>
        <begin position="28"/>
        <end position="50"/>
    </location>
</feature>
<keyword evidence="1" id="KW-0472">Membrane</keyword>
<accession>A0A1N7SL65</accession>
<reference evidence="2 3" key="1">
    <citation type="submission" date="2016-12" db="EMBL/GenBank/DDBJ databases">
        <authorList>
            <person name="Song W.-J."/>
            <person name="Kurnit D.M."/>
        </authorList>
    </citation>
    <scope>NUCLEOTIDE SEQUENCE [LARGE SCALE GENOMIC DNA]</scope>
    <source>
        <strain evidence="2 3">STM7296</strain>
    </source>
</reference>
<sequence length="82" mass="9454">MALAFDGLSWSNFEPEFFDGNRERANQAFLADWFACLIFLGLFACGFFGARQTPTKNWTMGERRVDPGNPTFDQQLWFTLFA</sequence>
<keyword evidence="1" id="KW-1133">Transmembrane helix</keyword>
<organism evidence="2 3">
    <name type="scientific">Paraburkholderia ribeironis</name>
    <dbReference type="NCBI Taxonomy" id="1247936"/>
    <lineage>
        <taxon>Bacteria</taxon>
        <taxon>Pseudomonadati</taxon>
        <taxon>Pseudomonadota</taxon>
        <taxon>Betaproteobacteria</taxon>
        <taxon>Burkholderiales</taxon>
        <taxon>Burkholderiaceae</taxon>
        <taxon>Paraburkholderia</taxon>
    </lineage>
</organism>
<keyword evidence="3" id="KW-1185">Reference proteome</keyword>
<protein>
    <submittedName>
        <fullName evidence="2">Uncharacterized protein</fullName>
    </submittedName>
</protein>
<dbReference type="Proteomes" id="UP000187012">
    <property type="component" value="Unassembled WGS sequence"/>
</dbReference>
<evidence type="ECO:0000256" key="1">
    <source>
        <dbReference type="SAM" id="Phobius"/>
    </source>
</evidence>
<dbReference type="AlphaFoldDB" id="A0A1N7SL65"/>